<dbReference type="Proteomes" id="UP001302812">
    <property type="component" value="Unassembled WGS sequence"/>
</dbReference>
<proteinExistence type="predicted"/>
<dbReference type="AlphaFoldDB" id="A0AAN6YXT6"/>
<dbReference type="GeneID" id="89934245"/>
<name>A0AAN6YXT6_9PEZI</name>
<feature type="compositionally biased region" description="Polar residues" evidence="1">
    <location>
        <begin position="41"/>
        <end position="52"/>
    </location>
</feature>
<comment type="caution">
    <text evidence="2">The sequence shown here is derived from an EMBL/GenBank/DDBJ whole genome shotgun (WGS) entry which is preliminary data.</text>
</comment>
<gene>
    <name evidence="2" type="ORF">N656DRAFT_56652</name>
</gene>
<feature type="region of interest" description="Disordered" evidence="1">
    <location>
        <begin position="96"/>
        <end position="123"/>
    </location>
</feature>
<reference evidence="2" key="1">
    <citation type="journal article" date="2023" name="Mol. Phylogenet. Evol.">
        <title>Genome-scale phylogeny and comparative genomics of the fungal order Sordariales.</title>
        <authorList>
            <person name="Hensen N."/>
            <person name="Bonometti L."/>
            <person name="Westerberg I."/>
            <person name="Brannstrom I.O."/>
            <person name="Guillou S."/>
            <person name="Cros-Aarteil S."/>
            <person name="Calhoun S."/>
            <person name="Haridas S."/>
            <person name="Kuo A."/>
            <person name="Mondo S."/>
            <person name="Pangilinan J."/>
            <person name="Riley R."/>
            <person name="LaButti K."/>
            <person name="Andreopoulos B."/>
            <person name="Lipzen A."/>
            <person name="Chen C."/>
            <person name="Yan M."/>
            <person name="Daum C."/>
            <person name="Ng V."/>
            <person name="Clum A."/>
            <person name="Steindorff A."/>
            <person name="Ohm R.A."/>
            <person name="Martin F."/>
            <person name="Silar P."/>
            <person name="Natvig D.O."/>
            <person name="Lalanne C."/>
            <person name="Gautier V."/>
            <person name="Ament-Velasquez S.L."/>
            <person name="Kruys A."/>
            <person name="Hutchinson M.I."/>
            <person name="Powell A.J."/>
            <person name="Barry K."/>
            <person name="Miller A.N."/>
            <person name="Grigoriev I.V."/>
            <person name="Debuchy R."/>
            <person name="Gladieux P."/>
            <person name="Hiltunen Thoren M."/>
            <person name="Johannesson H."/>
        </authorList>
    </citation>
    <scope>NUCLEOTIDE SEQUENCE</scope>
    <source>
        <strain evidence="2">CBS 508.74</strain>
    </source>
</reference>
<accession>A0AAN6YXT6</accession>
<feature type="region of interest" description="Disordered" evidence="1">
    <location>
        <begin position="151"/>
        <end position="276"/>
    </location>
</feature>
<reference evidence="2" key="2">
    <citation type="submission" date="2023-05" db="EMBL/GenBank/DDBJ databases">
        <authorList>
            <consortium name="Lawrence Berkeley National Laboratory"/>
            <person name="Steindorff A."/>
            <person name="Hensen N."/>
            <person name="Bonometti L."/>
            <person name="Westerberg I."/>
            <person name="Brannstrom I.O."/>
            <person name="Guillou S."/>
            <person name="Cros-Aarteil S."/>
            <person name="Calhoun S."/>
            <person name="Haridas S."/>
            <person name="Kuo A."/>
            <person name="Mondo S."/>
            <person name="Pangilinan J."/>
            <person name="Riley R."/>
            <person name="Labutti K."/>
            <person name="Andreopoulos B."/>
            <person name="Lipzen A."/>
            <person name="Chen C."/>
            <person name="Yanf M."/>
            <person name="Daum C."/>
            <person name="Ng V."/>
            <person name="Clum A."/>
            <person name="Ohm R."/>
            <person name="Martin F."/>
            <person name="Silar P."/>
            <person name="Natvig D."/>
            <person name="Lalanne C."/>
            <person name="Gautier V."/>
            <person name="Ament-Velasquez S.L."/>
            <person name="Kruys A."/>
            <person name="Hutchinson M.I."/>
            <person name="Powell A.J."/>
            <person name="Barry K."/>
            <person name="Miller A.N."/>
            <person name="Grigoriev I.V."/>
            <person name="Debuchy R."/>
            <person name="Gladieux P."/>
            <person name="Thoren M.H."/>
            <person name="Johannesson H."/>
        </authorList>
    </citation>
    <scope>NUCLEOTIDE SEQUENCE</scope>
    <source>
        <strain evidence="2">CBS 508.74</strain>
    </source>
</reference>
<feature type="compositionally biased region" description="Low complexity" evidence="1">
    <location>
        <begin position="96"/>
        <end position="116"/>
    </location>
</feature>
<organism evidence="2 3">
    <name type="scientific">Canariomyces notabilis</name>
    <dbReference type="NCBI Taxonomy" id="2074819"/>
    <lineage>
        <taxon>Eukaryota</taxon>
        <taxon>Fungi</taxon>
        <taxon>Dikarya</taxon>
        <taxon>Ascomycota</taxon>
        <taxon>Pezizomycotina</taxon>
        <taxon>Sordariomycetes</taxon>
        <taxon>Sordariomycetidae</taxon>
        <taxon>Sordariales</taxon>
        <taxon>Chaetomiaceae</taxon>
        <taxon>Canariomyces</taxon>
    </lineage>
</organism>
<protein>
    <submittedName>
        <fullName evidence="2">Uncharacterized protein</fullName>
    </submittedName>
</protein>
<evidence type="ECO:0000313" key="2">
    <source>
        <dbReference type="EMBL" id="KAK4117712.1"/>
    </source>
</evidence>
<feature type="compositionally biased region" description="Basic and acidic residues" evidence="1">
    <location>
        <begin position="151"/>
        <end position="163"/>
    </location>
</feature>
<feature type="compositionally biased region" description="Basic and acidic residues" evidence="1">
    <location>
        <begin position="207"/>
        <end position="229"/>
    </location>
</feature>
<dbReference type="RefSeq" id="XP_064675282.1">
    <property type="nucleotide sequence ID" value="XM_064810121.1"/>
</dbReference>
<dbReference type="EMBL" id="MU853332">
    <property type="protein sequence ID" value="KAK4117712.1"/>
    <property type="molecule type" value="Genomic_DNA"/>
</dbReference>
<sequence length="356" mass="39244">MAPPATPKSPAFSVPYRSQGVLTGRVTKSSSEPPSSPCAPGNQNRARIQSPSKTAKYGLCPVCRIGRRVRSRFHPKGTSPFPGKWRFVCSNRIVPSNKNTSNNDSGSSSSSSSSSNGQAMVKQSKGCTYTEVLDFDPMKDPFLQAELQVQDRDQDWEQDRDQGQYEQTPTSKAMRKATAKENSAGSTRRWRQSVLFAERQAGTSSGDKGRGEHRQEANAPIRDEDKQHDNFGSSLGRPRQDVPQKGVTVRPNVPMGKASERAEGPDEDYFDDLGPEDEKELASLAEAASQHQDQSQTLADAFVDDFDEEDEVRLIELADKASMMDEFDEEDEACLIELADKASSASLPTRRRLFGT</sequence>
<feature type="compositionally biased region" description="Acidic residues" evidence="1">
    <location>
        <begin position="265"/>
        <end position="276"/>
    </location>
</feature>
<evidence type="ECO:0000313" key="3">
    <source>
        <dbReference type="Proteomes" id="UP001302812"/>
    </source>
</evidence>
<keyword evidence="3" id="KW-1185">Reference proteome</keyword>
<evidence type="ECO:0000256" key="1">
    <source>
        <dbReference type="SAM" id="MobiDB-lite"/>
    </source>
</evidence>
<feature type="region of interest" description="Disordered" evidence="1">
    <location>
        <begin position="1"/>
        <end position="52"/>
    </location>
</feature>